<feature type="transmembrane region" description="Helical" evidence="2">
    <location>
        <begin position="266"/>
        <end position="282"/>
    </location>
</feature>
<comment type="caution">
    <text evidence="4">The sequence shown here is derived from an EMBL/GenBank/DDBJ whole genome shotgun (WGS) entry which is preliminary data.</text>
</comment>
<sequence length="809" mass="91086">MAMISNFIKEKNKRNHRNRWLENIYRSIKERDLVLYIVAFLLGRAVILNELIPFSLAYLVSVWLVKKERSRLVVVASLLGAITVGLMNGLTLTISFLSFGFFITLGLFVDSQKYLPYIIFFSSLISRVTITSLIGAWTSYWFLIALVEALLSSVLFLIFIQSTPLLTPKRYKINLKNEELISFVILFTSVLAGLSGLVIRGVSLDFIVSRYLILLFAFTGGPTIGATVGVVIGLILSLVNEPTLAQMSLLAFSGLLGGLLKEGKKFTVSLGLLIGTFLLGFYNFDGSGLFPSMLTTIIAIGLFIVTPKSLIQRLARYIPGTNEQLEEQQQYLQKLRDVTANRMEQFSDVFMALSQTFTGKLIEQPTIEDDQKDTDEFLSHVTERTCQTCFKKAYCWSENFDDTYQQMKQMKQELTENGVVSHMTEAKFNKHCVKPHKVEAVMKEELSYYQANQQLRRQVGESRRFVADQLLGVSEVMNDFAKEIVHERDYHDQQEQQILTALQSIGIEVDQIDIYSLRKGEIDIEMTLSVYQYHGEGEKVIAPILSDILAEIVIVKEEEVSPMPNGYCFLIFHSAKQYQLDVGVSHAAQNGGFISGDSYSTMELAAGKFALAISDGMGNGRRASEESMQTLRLLQQILQSGIDEQVAIKSINSVLSLRMTDEVFSTLDLAMIDLQTAHAQFLKIGSTPSFIKRGRQVIQIESSNLPIGIVKEFDVEVVEEQLQDGDLLIMTSDGIFEAPKVIENPEIWLKRMIKTLETNDPQDVADVLLEEVIRQTSGLIEDDMTILVGKIEKFQSKWATISTYHKQVN</sequence>
<dbReference type="InterPro" id="IPR036457">
    <property type="entry name" value="PPM-type-like_dom_sf"/>
</dbReference>
<keyword evidence="2" id="KW-0472">Membrane</keyword>
<feature type="transmembrane region" description="Helical" evidence="2">
    <location>
        <begin position="72"/>
        <end position="102"/>
    </location>
</feature>
<dbReference type="SMART" id="SM00331">
    <property type="entry name" value="PP2C_SIG"/>
    <property type="match status" value="1"/>
</dbReference>
<keyword evidence="2" id="KW-0812">Transmembrane</keyword>
<evidence type="ECO:0000313" key="4">
    <source>
        <dbReference type="EMBL" id="GAA4076115.1"/>
    </source>
</evidence>
<dbReference type="EMBL" id="BAABDL010000118">
    <property type="protein sequence ID" value="GAA4076115.1"/>
    <property type="molecule type" value="Genomic_DNA"/>
</dbReference>
<dbReference type="SUPFAM" id="SSF81606">
    <property type="entry name" value="PP2C-like"/>
    <property type="match status" value="1"/>
</dbReference>
<dbReference type="PANTHER" id="PTHR43156:SF2">
    <property type="entry name" value="STAGE II SPORULATION PROTEIN E"/>
    <property type="match status" value="1"/>
</dbReference>
<protein>
    <submittedName>
        <fullName evidence="4">Stage II sporulation protein E</fullName>
    </submittedName>
</protein>
<evidence type="ECO:0000256" key="2">
    <source>
        <dbReference type="SAM" id="Phobius"/>
    </source>
</evidence>
<accession>A0ABP7VWU6</accession>
<dbReference type="NCBIfam" id="TIGR02865">
    <property type="entry name" value="spore_II_E"/>
    <property type="match status" value="1"/>
</dbReference>
<feature type="transmembrane region" description="Helical" evidence="2">
    <location>
        <begin position="114"/>
        <end position="134"/>
    </location>
</feature>
<dbReference type="InterPro" id="IPR014221">
    <property type="entry name" value="SpoII_E"/>
</dbReference>
<keyword evidence="2" id="KW-1133">Transmembrane helix</keyword>
<dbReference type="InterPro" id="IPR001932">
    <property type="entry name" value="PPM-type_phosphatase-like_dom"/>
</dbReference>
<proteinExistence type="predicted"/>
<feature type="transmembrane region" description="Helical" evidence="2">
    <location>
        <begin position="33"/>
        <end position="60"/>
    </location>
</feature>
<dbReference type="Proteomes" id="UP001501734">
    <property type="component" value="Unassembled WGS sequence"/>
</dbReference>
<dbReference type="Pfam" id="PF07228">
    <property type="entry name" value="SpoIIE"/>
    <property type="match status" value="1"/>
</dbReference>
<dbReference type="InterPro" id="IPR045768">
    <property type="entry name" value="SpoIIE_N"/>
</dbReference>
<reference evidence="5" key="1">
    <citation type="journal article" date="2019" name="Int. J. Syst. Evol. Microbiol.">
        <title>The Global Catalogue of Microorganisms (GCM) 10K type strain sequencing project: providing services to taxonomists for standard genome sequencing and annotation.</title>
        <authorList>
            <consortium name="The Broad Institute Genomics Platform"/>
            <consortium name="The Broad Institute Genome Sequencing Center for Infectious Disease"/>
            <person name="Wu L."/>
            <person name="Ma J."/>
        </authorList>
    </citation>
    <scope>NUCLEOTIDE SEQUENCE [LARGE SCALE GENOMIC DNA]</scope>
    <source>
        <strain evidence="5">JCM 17250</strain>
    </source>
</reference>
<dbReference type="PROSITE" id="PS51746">
    <property type="entry name" value="PPM_2"/>
    <property type="match status" value="1"/>
</dbReference>
<organism evidence="4 5">
    <name type="scientific">Amphibacillus indicireducens</name>
    <dbReference type="NCBI Taxonomy" id="1076330"/>
    <lineage>
        <taxon>Bacteria</taxon>
        <taxon>Bacillati</taxon>
        <taxon>Bacillota</taxon>
        <taxon>Bacilli</taxon>
        <taxon>Bacillales</taxon>
        <taxon>Bacillaceae</taxon>
        <taxon>Amphibacillus</taxon>
    </lineage>
</organism>
<dbReference type="PANTHER" id="PTHR43156">
    <property type="entry name" value="STAGE II SPORULATION PROTEIN E-RELATED"/>
    <property type="match status" value="1"/>
</dbReference>
<dbReference type="SMART" id="SM00332">
    <property type="entry name" value="PP2Cc"/>
    <property type="match status" value="1"/>
</dbReference>
<dbReference type="InterPro" id="IPR052016">
    <property type="entry name" value="Bact_Sigma-Reg"/>
</dbReference>
<keyword evidence="5" id="KW-1185">Reference proteome</keyword>
<evidence type="ECO:0000256" key="1">
    <source>
        <dbReference type="ARBA" id="ARBA00022801"/>
    </source>
</evidence>
<dbReference type="Gene3D" id="3.60.40.10">
    <property type="entry name" value="PPM-type phosphatase domain"/>
    <property type="match status" value="1"/>
</dbReference>
<feature type="transmembrane region" description="Helical" evidence="2">
    <location>
        <begin position="180"/>
        <end position="199"/>
    </location>
</feature>
<feature type="transmembrane region" description="Helical" evidence="2">
    <location>
        <begin position="288"/>
        <end position="306"/>
    </location>
</feature>
<keyword evidence="1" id="KW-0378">Hydrolase</keyword>
<name>A0ABP7VWU6_9BACI</name>
<dbReference type="Pfam" id="PF19732">
    <property type="entry name" value="SpoIIE_N"/>
    <property type="match status" value="1"/>
</dbReference>
<feature type="transmembrane region" description="Helical" evidence="2">
    <location>
        <begin position="211"/>
        <end position="236"/>
    </location>
</feature>
<feature type="transmembrane region" description="Helical" evidence="2">
    <location>
        <begin position="141"/>
        <end position="160"/>
    </location>
</feature>
<evidence type="ECO:0000259" key="3">
    <source>
        <dbReference type="PROSITE" id="PS51746"/>
    </source>
</evidence>
<feature type="transmembrane region" description="Helical" evidence="2">
    <location>
        <begin position="242"/>
        <end position="259"/>
    </location>
</feature>
<evidence type="ECO:0000313" key="5">
    <source>
        <dbReference type="Proteomes" id="UP001501734"/>
    </source>
</evidence>
<feature type="domain" description="PPM-type phosphatase" evidence="3">
    <location>
        <begin position="581"/>
        <end position="791"/>
    </location>
</feature>
<gene>
    <name evidence="4" type="primary">spoIIE</name>
    <name evidence="4" type="ORF">GCM10022410_21240</name>
</gene>